<dbReference type="PANTHER" id="PTHR13220:SF11">
    <property type="entry name" value="TIMELESS-INTERACTING PROTEIN"/>
    <property type="match status" value="1"/>
</dbReference>
<reference evidence="10" key="1">
    <citation type="journal article" date="2015" name="Proc. Natl. Acad. Sci. U.S.A.">
        <title>Genome sequence of the Asian Tiger mosquito, Aedes albopictus, reveals insights into its biology, genetics, and evolution.</title>
        <authorList>
            <person name="Chen X.G."/>
            <person name="Jiang X."/>
            <person name="Gu J."/>
            <person name="Xu M."/>
            <person name="Wu Y."/>
            <person name="Deng Y."/>
            <person name="Zhang C."/>
            <person name="Bonizzoni M."/>
            <person name="Dermauw W."/>
            <person name="Vontas J."/>
            <person name="Armbruster P."/>
            <person name="Huang X."/>
            <person name="Yang Y."/>
            <person name="Zhang H."/>
            <person name="He W."/>
            <person name="Peng H."/>
            <person name="Liu Y."/>
            <person name="Wu K."/>
            <person name="Chen J."/>
            <person name="Lirakis M."/>
            <person name="Topalis P."/>
            <person name="Van Leeuwen T."/>
            <person name="Hall A.B."/>
            <person name="Jiang X."/>
            <person name="Thorpe C."/>
            <person name="Mueller R.L."/>
            <person name="Sun C."/>
            <person name="Waterhouse R.M."/>
            <person name="Yan G."/>
            <person name="Tu Z.J."/>
            <person name="Fang X."/>
            <person name="James A.A."/>
        </authorList>
    </citation>
    <scope>NUCLEOTIDE SEQUENCE [LARGE SCALE GENOMIC DNA]</scope>
    <source>
        <strain evidence="10">Foshan</strain>
    </source>
</reference>
<protein>
    <recommendedName>
        <fullName evidence="6">TIMELESS-interacting protein</fullName>
    </recommendedName>
</protein>
<keyword evidence="3 6" id="KW-0227">DNA damage</keyword>
<evidence type="ECO:0000256" key="3">
    <source>
        <dbReference type="ARBA" id="ARBA00022763"/>
    </source>
</evidence>
<evidence type="ECO:0000256" key="4">
    <source>
        <dbReference type="ARBA" id="ARBA00023242"/>
    </source>
</evidence>
<evidence type="ECO:0000256" key="6">
    <source>
        <dbReference type="RuleBase" id="RU366049"/>
    </source>
</evidence>
<evidence type="ECO:0000256" key="2">
    <source>
        <dbReference type="ARBA" id="ARBA00006075"/>
    </source>
</evidence>
<dbReference type="PANTHER" id="PTHR13220">
    <property type="entry name" value="TIMELESS INTERACTING-RELATED"/>
    <property type="match status" value="1"/>
</dbReference>
<evidence type="ECO:0000259" key="8">
    <source>
        <dbReference type="Pfam" id="PF07962"/>
    </source>
</evidence>
<keyword evidence="5 6" id="KW-0131">Cell cycle</keyword>
<keyword evidence="10" id="KW-1185">Reference proteome</keyword>
<feature type="compositionally biased region" description="Low complexity" evidence="7">
    <location>
        <begin position="221"/>
        <end position="236"/>
    </location>
</feature>
<feature type="compositionally biased region" description="Low complexity" evidence="7">
    <location>
        <begin position="28"/>
        <end position="41"/>
    </location>
</feature>
<dbReference type="GeneID" id="109404412"/>
<keyword evidence="4 6" id="KW-0539">Nucleus</keyword>
<evidence type="ECO:0000256" key="5">
    <source>
        <dbReference type="ARBA" id="ARBA00023306"/>
    </source>
</evidence>
<feature type="compositionally biased region" description="Acidic residues" evidence="7">
    <location>
        <begin position="12"/>
        <end position="24"/>
    </location>
</feature>
<feature type="region of interest" description="Disordered" evidence="7">
    <location>
        <begin position="147"/>
        <end position="180"/>
    </location>
</feature>
<reference evidence="9" key="2">
    <citation type="submission" date="2025-05" db="UniProtKB">
        <authorList>
            <consortium name="EnsemblMetazoa"/>
        </authorList>
    </citation>
    <scope>IDENTIFICATION</scope>
    <source>
        <strain evidence="9">Foshan</strain>
    </source>
</reference>
<dbReference type="InterPro" id="IPR040038">
    <property type="entry name" value="TIPIN/Csm3/Swi3"/>
</dbReference>
<accession>A0ABM1YSG9</accession>
<feature type="domain" description="Chromosome segregation in meiosis protein 3" evidence="8">
    <location>
        <begin position="67"/>
        <end position="146"/>
    </location>
</feature>
<proteinExistence type="inferred from homology"/>
<sequence length="287" mass="31552">MSVLDSLFGDELGNENDGEILSDDDGAKGNNDPDNPDAANDGADEGESKPVPVEPKKKTVRHPRLTLNPTLLCGPRGIIDMENYFKDMKFKGKGHEREDLDAVMKRMQHWAHRMFPKYGFDDSLAAIENLGRKKQTQSYMNKYRMGLLEPELPPADDDKDDDDDRLAYESNPLNQPLDPLDSMLDEQIAISRANASLNTSGVGNLSVSERNFDSIRDDAGVSVPTTPVSTPSRPSPGLSEEMRAKIAANRLKALELRKARMAATANQEAGKSATAEEGTEKVSDMEC</sequence>
<dbReference type="EnsemblMetazoa" id="AALFPA23_011769.R16719">
    <property type="protein sequence ID" value="AALFPA23_011769.P16719"/>
    <property type="gene ID" value="AALFPA23_011769"/>
</dbReference>
<feature type="compositionally biased region" description="Acidic residues" evidence="7">
    <location>
        <begin position="154"/>
        <end position="164"/>
    </location>
</feature>
<comment type="function">
    <text evidence="6">Plays an important role in the control of DNA replication and the maintenance of replication fork stability.</text>
</comment>
<dbReference type="InterPro" id="IPR012923">
    <property type="entry name" value="Csm3"/>
</dbReference>
<dbReference type="Pfam" id="PF07962">
    <property type="entry name" value="Swi3"/>
    <property type="match status" value="1"/>
</dbReference>
<evidence type="ECO:0000256" key="7">
    <source>
        <dbReference type="SAM" id="MobiDB-lite"/>
    </source>
</evidence>
<evidence type="ECO:0000313" key="9">
    <source>
        <dbReference type="EnsemblMetazoa" id="AALFPA23_011769.P16719"/>
    </source>
</evidence>
<feature type="region of interest" description="Disordered" evidence="7">
    <location>
        <begin position="260"/>
        <end position="287"/>
    </location>
</feature>
<evidence type="ECO:0000313" key="10">
    <source>
        <dbReference type="Proteomes" id="UP000069940"/>
    </source>
</evidence>
<dbReference type="Proteomes" id="UP000069940">
    <property type="component" value="Unassembled WGS sequence"/>
</dbReference>
<organism evidence="9 10">
    <name type="scientific">Aedes albopictus</name>
    <name type="common">Asian tiger mosquito</name>
    <name type="synonym">Stegomyia albopicta</name>
    <dbReference type="NCBI Taxonomy" id="7160"/>
    <lineage>
        <taxon>Eukaryota</taxon>
        <taxon>Metazoa</taxon>
        <taxon>Ecdysozoa</taxon>
        <taxon>Arthropoda</taxon>
        <taxon>Hexapoda</taxon>
        <taxon>Insecta</taxon>
        <taxon>Pterygota</taxon>
        <taxon>Neoptera</taxon>
        <taxon>Endopterygota</taxon>
        <taxon>Diptera</taxon>
        <taxon>Nematocera</taxon>
        <taxon>Culicoidea</taxon>
        <taxon>Culicidae</taxon>
        <taxon>Culicinae</taxon>
        <taxon>Aedini</taxon>
        <taxon>Aedes</taxon>
        <taxon>Stegomyia</taxon>
    </lineage>
</organism>
<comment type="similarity">
    <text evidence="2 6">Belongs to the CSM3 family.</text>
</comment>
<feature type="region of interest" description="Disordered" evidence="7">
    <location>
        <begin position="217"/>
        <end position="240"/>
    </location>
</feature>
<dbReference type="RefSeq" id="XP_019532837.3">
    <property type="nucleotide sequence ID" value="XM_019677292.3"/>
</dbReference>
<feature type="compositionally biased region" description="Basic and acidic residues" evidence="7">
    <location>
        <begin position="278"/>
        <end position="287"/>
    </location>
</feature>
<comment type="subcellular location">
    <subcellularLocation>
        <location evidence="1 6">Nucleus</location>
    </subcellularLocation>
</comment>
<evidence type="ECO:0000256" key="1">
    <source>
        <dbReference type="ARBA" id="ARBA00004123"/>
    </source>
</evidence>
<name>A0ABM1YSG9_AEDAL</name>
<feature type="region of interest" description="Disordered" evidence="7">
    <location>
        <begin position="1"/>
        <end position="63"/>
    </location>
</feature>